<dbReference type="InterPro" id="IPR006108">
    <property type="entry name" value="3HC_DH_C"/>
</dbReference>
<dbReference type="Gene3D" id="3.40.50.720">
    <property type="entry name" value="NAD(P)-binding Rossmann-like Domain"/>
    <property type="match status" value="1"/>
</dbReference>
<organism evidence="6">
    <name type="scientific">uncultured Desulfobacterium sp</name>
    <dbReference type="NCBI Taxonomy" id="201089"/>
    <lineage>
        <taxon>Bacteria</taxon>
        <taxon>Pseudomonadati</taxon>
        <taxon>Thermodesulfobacteriota</taxon>
        <taxon>Desulfobacteria</taxon>
        <taxon>Desulfobacterales</taxon>
        <taxon>Desulfobacteriaceae</taxon>
        <taxon>Desulfobacterium</taxon>
        <taxon>environmental samples</taxon>
    </lineage>
</organism>
<dbReference type="FunFam" id="3.40.50.720:FF:000009">
    <property type="entry name" value="Fatty oxidation complex, alpha subunit"/>
    <property type="match status" value="1"/>
</dbReference>
<gene>
    <name evidence="6" type="primary">hbd</name>
    <name evidence="6" type="ORF">PITCH_A1280060</name>
</gene>
<dbReference type="Pfam" id="PF00725">
    <property type="entry name" value="3HCDH"/>
    <property type="match status" value="1"/>
</dbReference>
<dbReference type="InterPro" id="IPR013328">
    <property type="entry name" value="6PGD_dom2"/>
</dbReference>
<dbReference type="InterPro" id="IPR036291">
    <property type="entry name" value="NAD(P)-bd_dom_sf"/>
</dbReference>
<dbReference type="GO" id="GO:0008691">
    <property type="term" value="F:3-hydroxybutyryl-CoA dehydrogenase activity"/>
    <property type="evidence" value="ECO:0007669"/>
    <property type="project" value="UniProtKB-EC"/>
</dbReference>
<dbReference type="Gene3D" id="1.10.1040.10">
    <property type="entry name" value="N-(1-d-carboxylethyl)-l-norvaline Dehydrogenase, domain 2"/>
    <property type="match status" value="1"/>
</dbReference>
<dbReference type="EMBL" id="OJIN01000033">
    <property type="protein sequence ID" value="SPD72314.1"/>
    <property type="molecule type" value="Genomic_DNA"/>
</dbReference>
<dbReference type="InterPro" id="IPR008927">
    <property type="entry name" value="6-PGluconate_DH-like_C_sf"/>
</dbReference>
<feature type="domain" description="3-hydroxyacyl-CoA dehydrogenase NAD binding" evidence="5">
    <location>
        <begin position="45"/>
        <end position="223"/>
    </location>
</feature>
<dbReference type="PROSITE" id="PS00067">
    <property type="entry name" value="3HCDH"/>
    <property type="match status" value="1"/>
</dbReference>
<dbReference type="AlphaFoldDB" id="A0A445MS24"/>
<dbReference type="SUPFAM" id="SSF48179">
    <property type="entry name" value="6-phosphogluconate dehydrogenase C-terminal domain-like"/>
    <property type="match status" value="1"/>
</dbReference>
<dbReference type="PANTHER" id="PTHR48075:SF5">
    <property type="entry name" value="3-HYDROXYBUTYRYL-COA DEHYDROGENASE"/>
    <property type="match status" value="1"/>
</dbReference>
<feature type="site" description="Important for catalytic activity" evidence="3">
    <location>
        <position position="180"/>
    </location>
</feature>
<proteinExistence type="inferred from homology"/>
<keyword evidence="2 6" id="KW-0560">Oxidoreductase</keyword>
<comment type="similarity">
    <text evidence="1">Belongs to the 3-hydroxyacyl-CoA dehydrogenase family.</text>
</comment>
<sequence>MGTGCLTLKASWKDASGLQQPVTRDSQLATWMRKGLIQISKELRVRIVGIGKVGSGIVETFAQCGFTVYGVDTDKKQIDNALNSIDSDLKKLLEKEKITDAEKDLILSRIRFGTDLGLIRDADVVVEAILEDIQAKKELFKTIDHLVVSKEALILTNTSSLSVTDIAAATERPEQVAGMHFFNPVPVMKLVEVVRGVLTSKETVSLVKQLAITMGKTPIVSADSPGFIVNRLLNALVVEATRIVAENVGSIEDVDIGARLGCGHPMGPFELLDYLNALPLVLDVTDYMADGLGERFRMPAWVREMVKKDNGDSIACGRFYDRKPSS</sequence>
<evidence type="ECO:0000256" key="2">
    <source>
        <dbReference type="ARBA" id="ARBA00023002"/>
    </source>
</evidence>
<dbReference type="InterPro" id="IPR006180">
    <property type="entry name" value="3-OHacyl-CoA_DH_CS"/>
</dbReference>
<evidence type="ECO:0000313" key="6">
    <source>
        <dbReference type="EMBL" id="SPD72314.1"/>
    </source>
</evidence>
<dbReference type="Pfam" id="PF02737">
    <property type="entry name" value="3HCDH_N"/>
    <property type="match status" value="1"/>
</dbReference>
<protein>
    <submittedName>
        <fullName evidence="6">3-hydroxybutyryl-CoA dehydrogenase</fullName>
        <ecNumber evidence="6">1.1.1.157</ecNumber>
    </submittedName>
</protein>
<dbReference type="GO" id="GO:0006635">
    <property type="term" value="P:fatty acid beta-oxidation"/>
    <property type="evidence" value="ECO:0007669"/>
    <property type="project" value="TreeGrafter"/>
</dbReference>
<evidence type="ECO:0000256" key="1">
    <source>
        <dbReference type="ARBA" id="ARBA00009463"/>
    </source>
</evidence>
<dbReference type="EC" id="1.1.1.157" evidence="6"/>
<accession>A0A445MS24</accession>
<dbReference type="SUPFAM" id="SSF51735">
    <property type="entry name" value="NAD(P)-binding Rossmann-fold domains"/>
    <property type="match status" value="1"/>
</dbReference>
<dbReference type="InterPro" id="IPR006176">
    <property type="entry name" value="3-OHacyl-CoA_DH_NAD-bd"/>
</dbReference>
<dbReference type="InterPro" id="IPR022694">
    <property type="entry name" value="3-OHacyl-CoA_DH"/>
</dbReference>
<dbReference type="PANTHER" id="PTHR48075">
    <property type="entry name" value="3-HYDROXYACYL-COA DEHYDROGENASE FAMILY PROTEIN"/>
    <property type="match status" value="1"/>
</dbReference>
<evidence type="ECO:0000259" key="5">
    <source>
        <dbReference type="Pfam" id="PF02737"/>
    </source>
</evidence>
<reference evidence="6" key="1">
    <citation type="submission" date="2018-01" db="EMBL/GenBank/DDBJ databases">
        <authorList>
            <person name="Regsiter A."/>
            <person name="William W."/>
        </authorList>
    </citation>
    <scope>NUCLEOTIDE SEQUENCE</scope>
    <source>
        <strain evidence="6">TRIP AH-1</strain>
    </source>
</reference>
<dbReference type="GO" id="GO:0070403">
    <property type="term" value="F:NAD+ binding"/>
    <property type="evidence" value="ECO:0007669"/>
    <property type="project" value="InterPro"/>
</dbReference>
<name>A0A445MS24_9BACT</name>
<feature type="domain" description="3-hydroxyacyl-CoA dehydrogenase C-terminal" evidence="4">
    <location>
        <begin position="226"/>
        <end position="312"/>
    </location>
</feature>
<evidence type="ECO:0000259" key="4">
    <source>
        <dbReference type="Pfam" id="PF00725"/>
    </source>
</evidence>
<evidence type="ECO:0000256" key="3">
    <source>
        <dbReference type="PIRSR" id="PIRSR000105-1"/>
    </source>
</evidence>
<dbReference type="PIRSF" id="PIRSF000105">
    <property type="entry name" value="HCDH"/>
    <property type="match status" value="1"/>
</dbReference>